<dbReference type="GO" id="GO:0070042">
    <property type="term" value="F:rRNA (uridine-N3-)-methyltransferase activity"/>
    <property type="evidence" value="ECO:0007669"/>
    <property type="project" value="InterPro"/>
</dbReference>
<name>A0A139A7W4_GONPJ</name>
<dbReference type="PANTHER" id="PTHR11538:SF26">
    <property type="entry name" value="FERREDOXIN-FOLD ANTICODON-BINDING DOMAIN-CONTAINING PROTEIN 1"/>
    <property type="match status" value="1"/>
</dbReference>
<dbReference type="STRING" id="1344416.A0A139A7W4"/>
<dbReference type="PANTHER" id="PTHR11538">
    <property type="entry name" value="PHENYLALANYL-TRNA SYNTHETASE"/>
    <property type="match status" value="1"/>
</dbReference>
<feature type="domain" description="25S rRNA (uridine-N(3))-methyltransferase BMT5-like" evidence="2">
    <location>
        <begin position="109"/>
        <end position="219"/>
    </location>
</feature>
<dbReference type="EMBL" id="KQ965788">
    <property type="protein sequence ID" value="KXS12463.1"/>
    <property type="molecule type" value="Genomic_DNA"/>
</dbReference>
<organism evidence="3 4">
    <name type="scientific">Gonapodya prolifera (strain JEL478)</name>
    <name type="common">Monoblepharis prolifera</name>
    <dbReference type="NCBI Taxonomy" id="1344416"/>
    <lineage>
        <taxon>Eukaryota</taxon>
        <taxon>Fungi</taxon>
        <taxon>Fungi incertae sedis</taxon>
        <taxon>Chytridiomycota</taxon>
        <taxon>Chytridiomycota incertae sedis</taxon>
        <taxon>Monoblepharidomycetes</taxon>
        <taxon>Monoblepharidales</taxon>
        <taxon>Gonapodyaceae</taxon>
        <taxon>Gonapodya</taxon>
    </lineage>
</organism>
<dbReference type="OrthoDB" id="273345at2759"/>
<dbReference type="GO" id="GO:0070475">
    <property type="term" value="P:rRNA base methylation"/>
    <property type="evidence" value="ECO:0007669"/>
    <property type="project" value="InterPro"/>
</dbReference>
<evidence type="ECO:0000313" key="4">
    <source>
        <dbReference type="Proteomes" id="UP000070544"/>
    </source>
</evidence>
<dbReference type="InterPro" id="IPR019446">
    <property type="entry name" value="BMT5-like"/>
</dbReference>
<feature type="compositionally biased region" description="Basic and acidic residues" evidence="1">
    <location>
        <begin position="12"/>
        <end position="21"/>
    </location>
</feature>
<protein>
    <recommendedName>
        <fullName evidence="2">25S rRNA (uridine-N(3))-methyltransferase BMT5-like domain-containing protein</fullName>
    </recommendedName>
</protein>
<gene>
    <name evidence="3" type="ORF">M427DRAFT_502500</name>
</gene>
<dbReference type="AlphaFoldDB" id="A0A139A7W4"/>
<accession>A0A139A7W4</accession>
<evidence type="ECO:0000256" key="1">
    <source>
        <dbReference type="SAM" id="MobiDB-lite"/>
    </source>
</evidence>
<dbReference type="Pfam" id="PF10354">
    <property type="entry name" value="BMT5-like"/>
    <property type="match status" value="1"/>
</dbReference>
<keyword evidence="4" id="KW-1185">Reference proteome</keyword>
<feature type="non-terminal residue" evidence="3">
    <location>
        <position position="1"/>
    </location>
</feature>
<reference evidence="3 4" key="1">
    <citation type="journal article" date="2015" name="Genome Biol. Evol.">
        <title>Phylogenomic analyses indicate that early fungi evolved digesting cell walls of algal ancestors of land plants.</title>
        <authorList>
            <person name="Chang Y."/>
            <person name="Wang S."/>
            <person name="Sekimoto S."/>
            <person name="Aerts A.L."/>
            <person name="Choi C."/>
            <person name="Clum A."/>
            <person name="LaButti K.M."/>
            <person name="Lindquist E.A."/>
            <person name="Yee Ngan C."/>
            <person name="Ohm R.A."/>
            <person name="Salamov A.A."/>
            <person name="Grigoriev I.V."/>
            <person name="Spatafora J.W."/>
            <person name="Berbee M.L."/>
        </authorList>
    </citation>
    <scope>NUCLEOTIDE SEQUENCE [LARGE SCALE GENOMIC DNA]</scope>
    <source>
        <strain evidence="3 4">JEL478</strain>
    </source>
</reference>
<dbReference type="GO" id="GO:0005737">
    <property type="term" value="C:cytoplasm"/>
    <property type="evidence" value="ECO:0007669"/>
    <property type="project" value="TreeGrafter"/>
</dbReference>
<dbReference type="Proteomes" id="UP000070544">
    <property type="component" value="Unassembled WGS sequence"/>
</dbReference>
<proteinExistence type="predicted"/>
<evidence type="ECO:0000259" key="2">
    <source>
        <dbReference type="Pfam" id="PF10354"/>
    </source>
</evidence>
<sequence>QGCAVPRGAGHQSEKKADCNRGRCQSRLQATERNQPCESPNDSVRSRAQYPADWRGKLFFCGRFGEVSQRERGSRQFANICDISGLRGSCAYKVPRCFRSHSVPKGTVASVLHDIDATQLRKAKALKDSKFDCIGFLFPQVGGLDHQERNIIANQYMLRGVFTSCSSLLSQNGQILVVLKDKEPYLSWNIKKIAKVAGLQCLRSWALQPSWYPGYTHRRTLGF</sequence>
<evidence type="ECO:0000313" key="3">
    <source>
        <dbReference type="EMBL" id="KXS12463.1"/>
    </source>
</evidence>
<feature type="region of interest" description="Disordered" evidence="1">
    <location>
        <begin position="1"/>
        <end position="22"/>
    </location>
</feature>